<reference evidence="1 2" key="1">
    <citation type="submission" date="2014-06" db="EMBL/GenBank/DDBJ databases">
        <title>Evolutionary Origins and Diversification of the Mycorrhizal Mutualists.</title>
        <authorList>
            <consortium name="DOE Joint Genome Institute"/>
            <consortium name="Mycorrhizal Genomics Consortium"/>
            <person name="Kohler A."/>
            <person name="Kuo A."/>
            <person name="Nagy L.G."/>
            <person name="Floudas D."/>
            <person name="Copeland A."/>
            <person name="Barry K.W."/>
            <person name="Cichocki N."/>
            <person name="Veneault-Fourrey C."/>
            <person name="LaButti K."/>
            <person name="Lindquist E.A."/>
            <person name="Lipzen A."/>
            <person name="Lundell T."/>
            <person name="Morin E."/>
            <person name="Murat C."/>
            <person name="Riley R."/>
            <person name="Ohm R."/>
            <person name="Sun H."/>
            <person name="Tunlid A."/>
            <person name="Henrissat B."/>
            <person name="Grigoriev I.V."/>
            <person name="Hibbett D.S."/>
            <person name="Martin F."/>
        </authorList>
    </citation>
    <scope>NUCLEOTIDE SEQUENCE [LARGE SCALE GENOMIC DNA]</scope>
    <source>
        <strain evidence="1 2">SS14</strain>
    </source>
</reference>
<dbReference type="HOGENOM" id="CLU_1714461_0_0_1"/>
<sequence length="153" mass="17297">MLTAHRSHMLPRRPRIPLYVEASLAPTVGMYSLANHGVSEERFCKVSSDWLLKIRGSLSAVIRPAKGLKHTEAGRARPPSHTTRNIAFGLRGIAGGKIWKRRGLREACRHAMTKLHRHMRRSVSRFAVATTFSENGEHDCILRLFSYAVDAKW</sequence>
<dbReference type="Proteomes" id="UP000054279">
    <property type="component" value="Unassembled WGS sequence"/>
</dbReference>
<dbReference type="EMBL" id="KN837104">
    <property type="protein sequence ID" value="KIJ47079.1"/>
    <property type="molecule type" value="Genomic_DNA"/>
</dbReference>
<organism evidence="1 2">
    <name type="scientific">Sphaerobolus stellatus (strain SS14)</name>
    <dbReference type="NCBI Taxonomy" id="990650"/>
    <lineage>
        <taxon>Eukaryota</taxon>
        <taxon>Fungi</taxon>
        <taxon>Dikarya</taxon>
        <taxon>Basidiomycota</taxon>
        <taxon>Agaricomycotina</taxon>
        <taxon>Agaricomycetes</taxon>
        <taxon>Phallomycetidae</taxon>
        <taxon>Geastrales</taxon>
        <taxon>Sphaerobolaceae</taxon>
        <taxon>Sphaerobolus</taxon>
    </lineage>
</organism>
<gene>
    <name evidence="1" type="ORF">M422DRAFT_249395</name>
</gene>
<proteinExistence type="predicted"/>
<name>A0A0C9VVI0_SPHS4</name>
<keyword evidence="2" id="KW-1185">Reference proteome</keyword>
<dbReference type="AlphaFoldDB" id="A0A0C9VVI0"/>
<accession>A0A0C9VVI0</accession>
<evidence type="ECO:0000313" key="1">
    <source>
        <dbReference type="EMBL" id="KIJ47079.1"/>
    </source>
</evidence>
<evidence type="ECO:0000313" key="2">
    <source>
        <dbReference type="Proteomes" id="UP000054279"/>
    </source>
</evidence>
<protein>
    <submittedName>
        <fullName evidence="1">Uncharacterized protein</fullName>
    </submittedName>
</protein>